<dbReference type="Proteomes" id="UP000094256">
    <property type="component" value="Chromosome"/>
</dbReference>
<dbReference type="InterPro" id="IPR000620">
    <property type="entry name" value="EamA_dom"/>
</dbReference>
<comment type="similarity">
    <text evidence="2">Belongs to the EamA transporter family.</text>
</comment>
<feature type="transmembrane region" description="Helical" evidence="6">
    <location>
        <begin position="231"/>
        <end position="250"/>
    </location>
</feature>
<gene>
    <name evidence="8" type="ORF">AWL63_20440</name>
</gene>
<feature type="transmembrane region" description="Helical" evidence="6">
    <location>
        <begin position="171"/>
        <end position="189"/>
    </location>
</feature>
<dbReference type="KEGG" id="span:AWL63_20440"/>
<evidence type="ECO:0000256" key="4">
    <source>
        <dbReference type="ARBA" id="ARBA00022989"/>
    </source>
</evidence>
<dbReference type="PANTHER" id="PTHR32322">
    <property type="entry name" value="INNER MEMBRANE TRANSPORTER"/>
    <property type="match status" value="1"/>
</dbReference>
<feature type="transmembrane region" description="Helical" evidence="6">
    <location>
        <begin position="139"/>
        <end position="159"/>
    </location>
</feature>
<dbReference type="InterPro" id="IPR037185">
    <property type="entry name" value="EmrE-like"/>
</dbReference>
<dbReference type="Pfam" id="PF00892">
    <property type="entry name" value="EamA"/>
    <property type="match status" value="2"/>
</dbReference>
<keyword evidence="9" id="KW-1185">Reference proteome</keyword>
<feature type="transmembrane region" description="Helical" evidence="6">
    <location>
        <begin position="86"/>
        <end position="107"/>
    </location>
</feature>
<dbReference type="GO" id="GO:0016020">
    <property type="term" value="C:membrane"/>
    <property type="evidence" value="ECO:0007669"/>
    <property type="project" value="UniProtKB-SubCell"/>
</dbReference>
<keyword evidence="3 6" id="KW-0812">Transmembrane</keyword>
<evidence type="ECO:0000256" key="6">
    <source>
        <dbReference type="SAM" id="Phobius"/>
    </source>
</evidence>
<protein>
    <recommendedName>
        <fullName evidence="7">EamA domain-containing protein</fullName>
    </recommendedName>
</protein>
<accession>A0A1B3ZEX3</accession>
<dbReference type="AlphaFoldDB" id="A0A1B3ZEX3"/>
<evidence type="ECO:0000259" key="7">
    <source>
        <dbReference type="Pfam" id="PF00892"/>
    </source>
</evidence>
<feature type="transmembrane region" description="Helical" evidence="6">
    <location>
        <begin position="201"/>
        <end position="219"/>
    </location>
</feature>
<feature type="transmembrane region" description="Helical" evidence="6">
    <location>
        <begin position="52"/>
        <end position="74"/>
    </location>
</feature>
<feature type="transmembrane region" description="Helical" evidence="6">
    <location>
        <begin position="114"/>
        <end position="133"/>
    </location>
</feature>
<feature type="transmembrane region" description="Helical" evidence="6">
    <location>
        <begin position="256"/>
        <end position="278"/>
    </location>
</feature>
<keyword evidence="5 6" id="KW-0472">Membrane</keyword>
<evidence type="ECO:0000313" key="9">
    <source>
        <dbReference type="Proteomes" id="UP000094256"/>
    </source>
</evidence>
<dbReference type="InterPro" id="IPR050638">
    <property type="entry name" value="AA-Vitamin_Transporters"/>
</dbReference>
<sequence length="303" mass="31234">MQGRVGPSLLSFHWGGRVIAVAMLMGLLAALGWGAADYLAGSTAKLVGIRRTALFTQSAGWLAVSLLLLAMPALREKALAASYTGWLYGALAVAFNLAGSVSLLRAFSIGHASLVAPLITSYAAVTAFLGVAISGDRMSGFRLAGILVCLIGAPLAAVAPKRQDERGDAGVGYALLTAFCFGIGFWVQGKFAVPAIGVTPMLWLFFSIGILALAPTLVLHGEAIFPSRDALRLLLLQSVCNLVGYGTFAIGMATGAVTIVTVLSTFAAAITAVFGLALRRERLSRAQAVGVSAILIGAVLLAV</sequence>
<evidence type="ECO:0000256" key="2">
    <source>
        <dbReference type="ARBA" id="ARBA00007362"/>
    </source>
</evidence>
<dbReference type="EMBL" id="CP014168">
    <property type="protein sequence ID" value="AOH85971.1"/>
    <property type="molecule type" value="Genomic_DNA"/>
</dbReference>
<dbReference type="SUPFAM" id="SSF103481">
    <property type="entry name" value="Multidrug resistance efflux transporter EmrE"/>
    <property type="match status" value="1"/>
</dbReference>
<reference evidence="8 9" key="1">
    <citation type="submission" date="2016-01" db="EMBL/GenBank/DDBJ databases">
        <title>Complete genome and mega plasmid sequence of Sphingomonas panacis DCY99 elicits systemic resistance in rice to Xanthomonas oryzae.</title>
        <authorList>
            <person name="Kim Y.J."/>
            <person name="Yang D.C."/>
            <person name="Sing P."/>
        </authorList>
    </citation>
    <scope>NUCLEOTIDE SEQUENCE [LARGE SCALE GENOMIC DNA]</scope>
    <source>
        <strain evidence="8 9">DCY99</strain>
    </source>
</reference>
<organism evidence="8 9">
    <name type="scientific">Sphingomonas panacis</name>
    <dbReference type="NCBI Taxonomy" id="1560345"/>
    <lineage>
        <taxon>Bacteria</taxon>
        <taxon>Pseudomonadati</taxon>
        <taxon>Pseudomonadota</taxon>
        <taxon>Alphaproteobacteria</taxon>
        <taxon>Sphingomonadales</taxon>
        <taxon>Sphingomonadaceae</taxon>
        <taxon>Sphingomonas</taxon>
    </lineage>
</organism>
<name>A0A1B3ZEX3_9SPHN</name>
<keyword evidence="4 6" id="KW-1133">Transmembrane helix</keyword>
<evidence type="ECO:0000256" key="3">
    <source>
        <dbReference type="ARBA" id="ARBA00022692"/>
    </source>
</evidence>
<comment type="subcellular location">
    <subcellularLocation>
        <location evidence="1">Membrane</location>
        <topology evidence="1">Multi-pass membrane protein</topology>
    </subcellularLocation>
</comment>
<dbReference type="RefSeq" id="WP_083224829.1">
    <property type="nucleotide sequence ID" value="NZ_CP014168.1"/>
</dbReference>
<feature type="transmembrane region" description="Helical" evidence="6">
    <location>
        <begin position="18"/>
        <end position="40"/>
    </location>
</feature>
<evidence type="ECO:0000313" key="8">
    <source>
        <dbReference type="EMBL" id="AOH85971.1"/>
    </source>
</evidence>
<feature type="domain" description="EamA" evidence="7">
    <location>
        <begin position="22"/>
        <end position="153"/>
    </location>
</feature>
<feature type="domain" description="EamA" evidence="7">
    <location>
        <begin position="170"/>
        <end position="301"/>
    </location>
</feature>
<evidence type="ECO:0000256" key="1">
    <source>
        <dbReference type="ARBA" id="ARBA00004141"/>
    </source>
</evidence>
<dbReference type="PANTHER" id="PTHR32322:SF2">
    <property type="entry name" value="EAMA DOMAIN-CONTAINING PROTEIN"/>
    <property type="match status" value="1"/>
</dbReference>
<proteinExistence type="inferred from homology"/>
<dbReference type="OrthoDB" id="8480946at2"/>
<evidence type="ECO:0000256" key="5">
    <source>
        <dbReference type="ARBA" id="ARBA00023136"/>
    </source>
</evidence>